<organism evidence="1 2">
    <name type="scientific">Hydrogenophaga aromaticivorans</name>
    <dbReference type="NCBI Taxonomy" id="2610898"/>
    <lineage>
        <taxon>Bacteria</taxon>
        <taxon>Pseudomonadati</taxon>
        <taxon>Pseudomonadota</taxon>
        <taxon>Betaproteobacteria</taxon>
        <taxon>Burkholderiales</taxon>
        <taxon>Comamonadaceae</taxon>
        <taxon>Hydrogenophaga</taxon>
    </lineage>
</organism>
<name>A0A7Y8GV38_9BURK</name>
<accession>A0A7Y8GV38</accession>
<dbReference type="Pfam" id="PF13252">
    <property type="entry name" value="Phage_capsid_3"/>
    <property type="match status" value="1"/>
</dbReference>
<reference evidence="1 2" key="1">
    <citation type="submission" date="2019-09" db="EMBL/GenBank/DDBJ databases">
        <title>Hydrogenophaga aromatica sp. nov., isolated from a para-xylene-degrading enrichment culture.</title>
        <authorList>
            <person name="Tancsics A."/>
            <person name="Banerjee S."/>
        </authorList>
    </citation>
    <scope>NUCLEOTIDE SEQUENCE [LARGE SCALE GENOMIC DNA]</scope>
    <source>
        <strain evidence="1 2">D2P1</strain>
    </source>
</reference>
<dbReference type="Proteomes" id="UP000545507">
    <property type="component" value="Unassembled WGS sequence"/>
</dbReference>
<keyword evidence="2" id="KW-1185">Reference proteome</keyword>
<proteinExistence type="predicted"/>
<dbReference type="EMBL" id="VYGV01000006">
    <property type="protein sequence ID" value="NWF45382.1"/>
    <property type="molecule type" value="Genomic_DNA"/>
</dbReference>
<dbReference type="RefSeq" id="WP_177135230.1">
    <property type="nucleotide sequence ID" value="NZ_VYGV01000006.1"/>
</dbReference>
<comment type="caution">
    <text evidence="1">The sequence shown here is derived from an EMBL/GenBank/DDBJ whole genome shotgun (WGS) entry which is preliminary data.</text>
</comment>
<protein>
    <submittedName>
        <fullName evidence="1">DUF4043 family protein</fullName>
    </submittedName>
</protein>
<dbReference type="InterPro" id="IPR025267">
    <property type="entry name" value="ORF017-like"/>
</dbReference>
<evidence type="ECO:0000313" key="2">
    <source>
        <dbReference type="Proteomes" id="UP000545507"/>
    </source>
</evidence>
<dbReference type="AlphaFoldDB" id="A0A7Y8GV38"/>
<sequence>MSQTSVPRGSALANKQFSKALSAMAVRQPTPMTALTGPMPTHDGAMRKLKQQSTTEMPIVRVDELSKGPGDVVQIDCAHVVKLRPVMGDANAEGKGAALKYSSKDITLDMATIPVSAGGKMTQQRTPHSMRLNALAQLKRGIPAFRWQRCLAFLAGARGKQDGTDWVLPLASDAEFADMMVNAIKAPTYNRHWVVNGSSLTQGGAQLASVATTDALKLSHLDEFAAIWDEMTVRMAPIMIPGDPAAGDDPIKGVMYHDSLAWDALLTDTTATGNLRKFEAEAMQRAKYGELGKHPLFSGAPIFWNGILHRKMQYAIRHDASDLVKHITAANRLTATETDVTVAAGLSTTHQVATSIFLGAQALAVVSGGNQTSEETYSLLEARTNFERNLELAGEIMGVEEKLRWSLPNADGELEPTDFGVAVINSVVRKRNV</sequence>
<evidence type="ECO:0000313" key="1">
    <source>
        <dbReference type="EMBL" id="NWF45382.1"/>
    </source>
</evidence>
<gene>
    <name evidence="1" type="ORF">F3K02_08995</name>
</gene>